<reference evidence="3 4" key="1">
    <citation type="submission" date="2020-03" db="EMBL/GenBank/DDBJ databases">
        <title>Complete genome sequence of Orbus sp. IPMB12 (BCRC 80908).</title>
        <authorList>
            <person name="Lo W.-S."/>
            <person name="Chang T.-H."/>
            <person name="Kuo C.-H."/>
        </authorList>
    </citation>
    <scope>NUCLEOTIDE SEQUENCE [LARGE SCALE GENOMIC DNA]</scope>
    <source>
        <strain evidence="3 4">IPMB12</strain>
    </source>
</reference>
<name>A0A6G9ICT5_9GAMM</name>
<dbReference type="InParanoid" id="A0A6G9ICT5"/>
<keyword evidence="2" id="KW-0963">Cytoplasm</keyword>
<dbReference type="GO" id="GO:0005737">
    <property type="term" value="C:cytoplasm"/>
    <property type="evidence" value="ECO:0007669"/>
    <property type="project" value="UniProtKB-SubCell"/>
</dbReference>
<evidence type="ECO:0000256" key="1">
    <source>
        <dbReference type="ARBA" id="ARBA00005686"/>
    </source>
</evidence>
<organism evidence="3 4">
    <name type="scientific">Zophobihabitans entericus</name>
    <dbReference type="NCBI Taxonomy" id="1635327"/>
    <lineage>
        <taxon>Bacteria</taxon>
        <taxon>Pseudomonadati</taxon>
        <taxon>Pseudomonadota</taxon>
        <taxon>Gammaproteobacteria</taxon>
        <taxon>Orbales</taxon>
        <taxon>Orbaceae</taxon>
        <taxon>Zophobihabitans</taxon>
    </lineage>
</organism>
<comment type="subcellular location">
    <subcellularLocation>
        <location evidence="2">Cytoplasm</location>
    </subcellularLocation>
</comment>
<evidence type="ECO:0000313" key="4">
    <source>
        <dbReference type="Proteomes" id="UP000501168"/>
    </source>
</evidence>
<dbReference type="PRINTS" id="PR01489">
    <property type="entry name" value="RTXTOXINC"/>
</dbReference>
<comment type="function">
    <text evidence="2">Involved in fatty acylation of protoxin at internal lysine residues, thereby converting it to the active toxin.</text>
</comment>
<dbReference type="GO" id="GO:0009404">
    <property type="term" value="P:toxin metabolic process"/>
    <property type="evidence" value="ECO:0007669"/>
    <property type="project" value="UniProtKB-UniRule"/>
</dbReference>
<keyword evidence="2" id="KW-0204">Cytolysis</keyword>
<evidence type="ECO:0000256" key="2">
    <source>
        <dbReference type="RuleBase" id="RU368102"/>
    </source>
</evidence>
<dbReference type="AlphaFoldDB" id="A0A6G9ICT5"/>
<gene>
    <name evidence="3" type="ORF">IPMB12_10255</name>
</gene>
<proteinExistence type="inferred from homology"/>
<keyword evidence="4" id="KW-1185">Reference proteome</keyword>
<keyword evidence="2 3" id="KW-0808">Transferase</keyword>
<dbReference type="RefSeq" id="WP_166917330.1">
    <property type="nucleotide sequence ID" value="NZ_CP050253.1"/>
</dbReference>
<comment type="similarity">
    <text evidence="1 2">Belongs to the RTX toxin acyltransferase family.</text>
</comment>
<protein>
    <recommendedName>
        <fullName evidence="2">RTX toxin-activating lysine-acyltransferase</fullName>
        <ecNumber evidence="2">2.3.1.-</ecNumber>
    </recommendedName>
</protein>
<dbReference type="GO" id="GO:0016746">
    <property type="term" value="F:acyltransferase activity"/>
    <property type="evidence" value="ECO:0007669"/>
    <property type="project" value="UniProtKB-UniRule"/>
</dbReference>
<keyword evidence="2 3" id="KW-0012">Acyltransferase</keyword>
<dbReference type="Pfam" id="PF02794">
    <property type="entry name" value="HlyC"/>
    <property type="match status" value="1"/>
</dbReference>
<dbReference type="EMBL" id="CP050253">
    <property type="protein sequence ID" value="QIQ22033.1"/>
    <property type="molecule type" value="Genomic_DNA"/>
</dbReference>
<evidence type="ECO:0000313" key="3">
    <source>
        <dbReference type="EMBL" id="QIQ22033.1"/>
    </source>
</evidence>
<accession>A0A6G9ICT5</accession>
<dbReference type="GO" id="GO:0031640">
    <property type="term" value="P:killing of cells of another organism"/>
    <property type="evidence" value="ECO:0007669"/>
    <property type="project" value="UniProtKB-KW"/>
</dbReference>
<dbReference type="EC" id="2.3.1.-" evidence="2"/>
<dbReference type="Proteomes" id="UP000501168">
    <property type="component" value="Chromosome"/>
</dbReference>
<sequence length="171" mass="19992">MSEYQVIAPLFFNSKHSEAECLGIATWLWMHSENHKYTPIYALPTLILPAIKRQQFILIIKDNKPVCYMSWANMSEETEQKYLQDKSALSLTESDWYSGTRMWAIDWISPFGETQKLASFVLKDILPDFCFRALSHQGKKRGFQIKFFKGKHVSKVQAQQWQINNPLIINN</sequence>
<dbReference type="KEGG" id="orb:IPMB12_10255"/>
<dbReference type="InterPro" id="IPR003996">
    <property type="entry name" value="RTX_toxin-activating_protC_bac"/>
</dbReference>